<gene>
    <name evidence="1" type="ORF">C4886_06440</name>
</gene>
<proteinExistence type="predicted"/>
<accession>A0A367G1S8</accession>
<name>A0A367G1S8_9FIRM</name>
<evidence type="ECO:0000313" key="2">
    <source>
        <dbReference type="Proteomes" id="UP000253208"/>
    </source>
</evidence>
<evidence type="ECO:0000313" key="1">
    <source>
        <dbReference type="EMBL" id="RCH44647.1"/>
    </source>
</evidence>
<dbReference type="Proteomes" id="UP000253208">
    <property type="component" value="Unassembled WGS sequence"/>
</dbReference>
<sequence length="95" mass="10310">MTSQIYSQTGALSDCKPAVFNGKATWYASNPLTAKTDGIITYATPFTVFRVKPGKLSAIQKIQPTPIKSQAPQPNTVSVHTASQTVKKYTDLIHL</sequence>
<reference evidence="1 2" key="1">
    <citation type="submission" date="2018-02" db="EMBL/GenBank/DDBJ databases">
        <title>Complete genome sequencing of Faecalibacterium prausnitzii strains isolated from the human gut.</title>
        <authorList>
            <person name="Fitzgerald B.C."/>
            <person name="Shkoporov A.N."/>
            <person name="Ross P.R."/>
            <person name="Hill C."/>
        </authorList>
    </citation>
    <scope>NUCLEOTIDE SEQUENCE [LARGE SCALE GENOMIC DNA]</scope>
    <source>
        <strain evidence="1 2">APC942/31-1</strain>
    </source>
</reference>
<protein>
    <submittedName>
        <fullName evidence="1">Uncharacterized protein</fullName>
    </submittedName>
</protein>
<dbReference type="AlphaFoldDB" id="A0A367G1S8"/>
<dbReference type="EMBL" id="PSQG01000007">
    <property type="protein sequence ID" value="RCH44647.1"/>
    <property type="molecule type" value="Genomic_DNA"/>
</dbReference>
<comment type="caution">
    <text evidence="1">The sequence shown here is derived from an EMBL/GenBank/DDBJ whole genome shotgun (WGS) entry which is preliminary data.</text>
</comment>
<organism evidence="1 2">
    <name type="scientific">Blautia obeum</name>
    <dbReference type="NCBI Taxonomy" id="40520"/>
    <lineage>
        <taxon>Bacteria</taxon>
        <taxon>Bacillati</taxon>
        <taxon>Bacillota</taxon>
        <taxon>Clostridia</taxon>
        <taxon>Lachnospirales</taxon>
        <taxon>Lachnospiraceae</taxon>
        <taxon>Blautia</taxon>
    </lineage>
</organism>